<keyword evidence="1" id="KW-0812">Transmembrane</keyword>
<proteinExistence type="predicted"/>
<feature type="transmembrane region" description="Helical" evidence="1">
    <location>
        <begin position="26"/>
        <end position="46"/>
    </location>
</feature>
<keyword evidence="1" id="KW-0472">Membrane</keyword>
<evidence type="ECO:0000313" key="3">
    <source>
        <dbReference type="Proteomes" id="UP001200642"/>
    </source>
</evidence>
<keyword evidence="1" id="KW-1133">Transmembrane helix</keyword>
<dbReference type="EMBL" id="JAIRBC010000001">
    <property type="protein sequence ID" value="MCG2459140.1"/>
    <property type="molecule type" value="Genomic_DNA"/>
</dbReference>
<accession>A0AAE3EQD2</accession>
<gene>
    <name evidence="2" type="ORF">K8352_00095</name>
</gene>
<dbReference type="Pfam" id="PF20532">
    <property type="entry name" value="DUF6747"/>
    <property type="match status" value="1"/>
</dbReference>
<reference evidence="2" key="1">
    <citation type="submission" date="2023-02" db="EMBL/GenBank/DDBJ databases">
        <title>Genome of Flavobacteriaceae gen. nov. sp. strain F89.</title>
        <authorList>
            <person name="Wang Y."/>
        </authorList>
    </citation>
    <scope>NUCLEOTIDE SEQUENCE</scope>
    <source>
        <strain evidence="2">F89</strain>
    </source>
</reference>
<dbReference type="AlphaFoldDB" id="A0AAE3EQD2"/>
<protein>
    <submittedName>
        <fullName evidence="2">Uncharacterized protein</fullName>
    </submittedName>
</protein>
<dbReference type="RefSeq" id="WP_317900292.1">
    <property type="nucleotide sequence ID" value="NZ_JAIRBC010000001.1"/>
</dbReference>
<comment type="caution">
    <text evidence="2">The sequence shown here is derived from an EMBL/GenBank/DDBJ whole genome shotgun (WGS) entry which is preliminary data.</text>
</comment>
<dbReference type="Proteomes" id="UP001200642">
    <property type="component" value="Unassembled WGS sequence"/>
</dbReference>
<organism evidence="2 3">
    <name type="scientific">Cerina litoralis</name>
    <dbReference type="NCBI Taxonomy" id="2874477"/>
    <lineage>
        <taxon>Bacteria</taxon>
        <taxon>Pseudomonadati</taxon>
        <taxon>Bacteroidota</taxon>
        <taxon>Flavobacteriia</taxon>
        <taxon>Flavobacteriales</taxon>
        <taxon>Flavobacteriaceae</taxon>
        <taxon>Cerina</taxon>
    </lineage>
</organism>
<dbReference type="InterPro" id="IPR046635">
    <property type="entry name" value="DUF6747"/>
</dbReference>
<name>A0AAE3EQD2_9FLAO</name>
<keyword evidence="3" id="KW-1185">Reference proteome</keyword>
<sequence length="56" mass="6749">MEKLLLVKEIYLEAFRNLGHLIVKRYFKAFSWFCFFLLAVTIYAFIFRLSTGFAFD</sequence>
<evidence type="ECO:0000256" key="1">
    <source>
        <dbReference type="SAM" id="Phobius"/>
    </source>
</evidence>
<evidence type="ECO:0000313" key="2">
    <source>
        <dbReference type="EMBL" id="MCG2459140.1"/>
    </source>
</evidence>